<accession>C1FYT9</accession>
<gene>
    <name evidence="1" type="ORF">PADG_00965</name>
</gene>
<dbReference type="InParanoid" id="C1FYT9"/>
<dbReference type="VEuPathDB" id="FungiDB:PADG_00965"/>
<dbReference type="AlphaFoldDB" id="C1FYT9"/>
<organism evidence="1 2">
    <name type="scientific">Paracoccidioides brasiliensis (strain Pb18)</name>
    <dbReference type="NCBI Taxonomy" id="502780"/>
    <lineage>
        <taxon>Eukaryota</taxon>
        <taxon>Fungi</taxon>
        <taxon>Dikarya</taxon>
        <taxon>Ascomycota</taxon>
        <taxon>Pezizomycotina</taxon>
        <taxon>Eurotiomycetes</taxon>
        <taxon>Eurotiomycetidae</taxon>
        <taxon>Onygenales</taxon>
        <taxon>Ajellomycetaceae</taxon>
        <taxon>Paracoccidioides</taxon>
    </lineage>
</organism>
<sequence length="72" mass="8243">MLARPPPLPISLRPEVAEYNVEYSEDTLRKPTVLNDVLCPRAERQEFGNPYRYSQLDARIDIHDGQASESTI</sequence>
<evidence type="ECO:0000313" key="1">
    <source>
        <dbReference type="EMBL" id="EEH44676.2"/>
    </source>
</evidence>
<dbReference type="RefSeq" id="XP_010756068.1">
    <property type="nucleotide sequence ID" value="XM_010757766.1"/>
</dbReference>
<keyword evidence="2" id="KW-1185">Reference proteome</keyword>
<evidence type="ECO:0000313" key="2">
    <source>
        <dbReference type="Proteomes" id="UP000001628"/>
    </source>
</evidence>
<reference evidence="1 2" key="1">
    <citation type="journal article" date="2011" name="PLoS Genet.">
        <title>Comparative genomic analysis of human fungal pathogens causing paracoccidioidomycosis.</title>
        <authorList>
            <person name="Desjardins C.A."/>
            <person name="Champion M.D."/>
            <person name="Holder J.W."/>
            <person name="Muszewska A."/>
            <person name="Goldberg J."/>
            <person name="Bailao A.M."/>
            <person name="Brigido M.M."/>
            <person name="Ferreira M.E."/>
            <person name="Garcia A.M."/>
            <person name="Grynberg M."/>
            <person name="Gujja S."/>
            <person name="Heiman D.I."/>
            <person name="Henn M.R."/>
            <person name="Kodira C.D."/>
            <person name="Leon-Narvaez H."/>
            <person name="Longo L.V."/>
            <person name="Ma L.J."/>
            <person name="Malavazi I."/>
            <person name="Matsuo A.L."/>
            <person name="Morais F.V."/>
            <person name="Pereira M."/>
            <person name="Rodriguez-Brito S."/>
            <person name="Sakthikumar S."/>
            <person name="Salem-Izacc S.M."/>
            <person name="Sykes S.M."/>
            <person name="Teixeira M.M."/>
            <person name="Vallejo M.C."/>
            <person name="Walter M.E."/>
            <person name="Yandava C."/>
            <person name="Young S."/>
            <person name="Zeng Q."/>
            <person name="Zucker J."/>
            <person name="Felipe M.S."/>
            <person name="Goldman G.H."/>
            <person name="Haas B.J."/>
            <person name="McEwen J.G."/>
            <person name="Nino-Vega G."/>
            <person name="Puccia R."/>
            <person name="San-Blas G."/>
            <person name="Soares C.M."/>
            <person name="Birren B.W."/>
            <person name="Cuomo C.A."/>
        </authorList>
    </citation>
    <scope>NUCLEOTIDE SEQUENCE [LARGE SCALE GENOMIC DNA]</scope>
    <source>
        <strain evidence="1 2">Pb18</strain>
    </source>
</reference>
<dbReference type="EMBL" id="KN275957">
    <property type="protein sequence ID" value="EEH44676.2"/>
    <property type="molecule type" value="Genomic_DNA"/>
</dbReference>
<dbReference type="GeneID" id="22580723"/>
<proteinExistence type="predicted"/>
<protein>
    <submittedName>
        <fullName evidence="1">Uncharacterized protein</fullName>
    </submittedName>
</protein>
<name>C1FYT9_PARBD</name>
<dbReference type="KEGG" id="pbn:PADG_00965"/>
<dbReference type="Proteomes" id="UP000001628">
    <property type="component" value="Unassembled WGS sequence"/>
</dbReference>
<dbReference type="HOGENOM" id="CLU_2722879_0_0_1"/>